<dbReference type="PROSITE" id="PS51332">
    <property type="entry name" value="B12_BINDING"/>
    <property type="match status" value="1"/>
</dbReference>
<reference evidence="11" key="1">
    <citation type="journal article" date="2020" name="mSystems">
        <title>Genome- and Community-Level Interaction Insights into Carbon Utilization and Element Cycling Functions of Hydrothermarchaeota in Hydrothermal Sediment.</title>
        <authorList>
            <person name="Zhou Z."/>
            <person name="Liu Y."/>
            <person name="Xu W."/>
            <person name="Pan J."/>
            <person name="Luo Z.H."/>
            <person name="Li M."/>
        </authorList>
    </citation>
    <scope>NUCLEOTIDE SEQUENCE [LARGE SCALE GENOMIC DNA]</scope>
    <source>
        <strain evidence="11">SpSt-853</strain>
    </source>
</reference>
<dbReference type="CDD" id="cd01335">
    <property type="entry name" value="Radical_SAM"/>
    <property type="match status" value="1"/>
</dbReference>
<dbReference type="PANTHER" id="PTHR43409">
    <property type="entry name" value="ANAEROBIC MAGNESIUM-PROTOPORPHYRIN IX MONOMETHYL ESTER CYCLASE-RELATED"/>
    <property type="match status" value="1"/>
</dbReference>
<evidence type="ECO:0000256" key="6">
    <source>
        <dbReference type="ARBA" id="ARBA00022723"/>
    </source>
</evidence>
<dbReference type="GO" id="GO:0046872">
    <property type="term" value="F:metal ion binding"/>
    <property type="evidence" value="ECO:0007669"/>
    <property type="project" value="UniProtKB-KW"/>
</dbReference>
<evidence type="ECO:0000256" key="5">
    <source>
        <dbReference type="ARBA" id="ARBA00022691"/>
    </source>
</evidence>
<gene>
    <name evidence="11" type="ORF">ENW48_00290</name>
</gene>
<protein>
    <submittedName>
        <fullName evidence="11">B12-binding domain-containing radical SAM protein</fullName>
    </submittedName>
</protein>
<keyword evidence="5" id="KW-0949">S-adenosyl-L-methionine</keyword>
<dbReference type="InterPro" id="IPR036724">
    <property type="entry name" value="Cobalamin-bd_sf"/>
</dbReference>
<dbReference type="SFLD" id="SFLDS00029">
    <property type="entry name" value="Radical_SAM"/>
    <property type="match status" value="1"/>
</dbReference>
<comment type="cofactor">
    <cofactor evidence="1">
        <name>[4Fe-4S] cluster</name>
        <dbReference type="ChEBI" id="CHEBI:49883"/>
    </cofactor>
</comment>
<dbReference type="AlphaFoldDB" id="A0A7C5EN34"/>
<evidence type="ECO:0000256" key="7">
    <source>
        <dbReference type="ARBA" id="ARBA00023004"/>
    </source>
</evidence>
<evidence type="ECO:0000259" key="10">
    <source>
        <dbReference type="PROSITE" id="PS51918"/>
    </source>
</evidence>
<organism evidence="11">
    <name type="scientific">Desulfobacca acetoxidans</name>
    <dbReference type="NCBI Taxonomy" id="60893"/>
    <lineage>
        <taxon>Bacteria</taxon>
        <taxon>Pseudomonadati</taxon>
        <taxon>Thermodesulfobacteriota</taxon>
        <taxon>Desulfobaccia</taxon>
        <taxon>Desulfobaccales</taxon>
        <taxon>Desulfobaccaceae</taxon>
        <taxon>Desulfobacca</taxon>
    </lineage>
</organism>
<dbReference type="GO" id="GO:0003824">
    <property type="term" value="F:catalytic activity"/>
    <property type="evidence" value="ECO:0007669"/>
    <property type="project" value="InterPro"/>
</dbReference>
<dbReference type="CDD" id="cd02068">
    <property type="entry name" value="radical_SAM_B12_BD"/>
    <property type="match status" value="1"/>
</dbReference>
<dbReference type="SUPFAM" id="SSF102114">
    <property type="entry name" value="Radical SAM enzymes"/>
    <property type="match status" value="1"/>
</dbReference>
<keyword evidence="6" id="KW-0479">Metal-binding</keyword>
<accession>A0A7C5EN34</accession>
<dbReference type="Gene3D" id="3.40.50.280">
    <property type="entry name" value="Cobalamin-binding domain"/>
    <property type="match status" value="1"/>
</dbReference>
<feature type="domain" description="Radical SAM core" evidence="10">
    <location>
        <begin position="183"/>
        <end position="410"/>
    </location>
</feature>
<keyword evidence="8" id="KW-0411">Iron-sulfur</keyword>
<dbReference type="PANTHER" id="PTHR43409:SF7">
    <property type="entry name" value="BLL1977 PROTEIN"/>
    <property type="match status" value="1"/>
</dbReference>
<dbReference type="SMART" id="SM00729">
    <property type="entry name" value="Elp3"/>
    <property type="match status" value="1"/>
</dbReference>
<evidence type="ECO:0000259" key="9">
    <source>
        <dbReference type="PROSITE" id="PS51332"/>
    </source>
</evidence>
<dbReference type="InterPro" id="IPR058240">
    <property type="entry name" value="rSAM_sf"/>
</dbReference>
<dbReference type="PROSITE" id="PS01278">
    <property type="entry name" value="MTTASE_RADICAL"/>
    <property type="match status" value="1"/>
</dbReference>
<evidence type="ECO:0000256" key="8">
    <source>
        <dbReference type="ARBA" id="ARBA00023014"/>
    </source>
</evidence>
<proteinExistence type="predicted"/>
<dbReference type="GO" id="GO:0051539">
    <property type="term" value="F:4 iron, 4 sulfur cluster binding"/>
    <property type="evidence" value="ECO:0007669"/>
    <property type="project" value="UniProtKB-KW"/>
</dbReference>
<dbReference type="GO" id="GO:0031419">
    <property type="term" value="F:cobalamin binding"/>
    <property type="evidence" value="ECO:0007669"/>
    <property type="project" value="InterPro"/>
</dbReference>
<dbReference type="Gene3D" id="3.80.30.20">
    <property type="entry name" value="tm_1862 like domain"/>
    <property type="match status" value="1"/>
</dbReference>
<keyword evidence="2" id="KW-0004">4Fe-4S</keyword>
<dbReference type="InterPro" id="IPR023404">
    <property type="entry name" value="rSAM_horseshoe"/>
</dbReference>
<sequence>MVTGEKDMSLPIRKVLFIEPKAPRPHIFSRVVIPRLGSVLLGTILQNQGLEVKVVVEEVSQPDYRLLDFKPDLVGISSISSTAPRAYALAEFYRQLGVPVVLGGAHPSFLPEEGLQHADYVICGEGETALPLLIQTLNHGGNFEDIPNLCYKEGEQIRRNPWGPFIEDLDRLPIPNYDLIHNWRAKSRRFVSIATSRGCPFNCSFCSVILLFGRKYRYNSVDRVMEEIRQNGANAKHIFFCDDNFTANRERIKELCGRLLQEGLKLEWSAQVRVEAARDPELLDLMAKSGCYTVFVGLESINPATLKAYNKGQSVEHIKECVINFHKYGIRVHGMFVFGSEEDHYQVIRDTVTFSRQLDLDSLQYLILTPVPGTKVFAELEKQNRIICRDWSHYDGHHTVFQPRQFMPHELQQETLRAMKKFYSWPSVFKRLLARDWFYVKLRTYGRLLLWYSFREESVYINYLKRQVFSRVQQLKSWFKGLGQVTRVGIPAESWALGGWDARTREFLLRFMERLGVEVIQETVVEPPEPGPWAALQAEIARLQGKADLILLPLREGMGGLCQKVKDLTQEAGVRLLPLEFSRDSFYRACMELGLCFRRRLKRLRRIYFQTLKEVGAEI</sequence>
<dbReference type="Pfam" id="PF04055">
    <property type="entry name" value="Radical_SAM"/>
    <property type="match status" value="1"/>
</dbReference>
<dbReference type="EMBL" id="DTKJ01000003">
    <property type="protein sequence ID" value="HGZ10641.1"/>
    <property type="molecule type" value="Genomic_DNA"/>
</dbReference>
<evidence type="ECO:0000256" key="1">
    <source>
        <dbReference type="ARBA" id="ARBA00001966"/>
    </source>
</evidence>
<dbReference type="InterPro" id="IPR006638">
    <property type="entry name" value="Elp3/MiaA/NifB-like_rSAM"/>
</dbReference>
<dbReference type="InterPro" id="IPR006158">
    <property type="entry name" value="Cobalamin-bd"/>
</dbReference>
<dbReference type="Pfam" id="PF02310">
    <property type="entry name" value="B12-binding"/>
    <property type="match status" value="1"/>
</dbReference>
<dbReference type="InterPro" id="IPR034466">
    <property type="entry name" value="Methyltransferase_Class_B"/>
</dbReference>
<evidence type="ECO:0000256" key="2">
    <source>
        <dbReference type="ARBA" id="ARBA00022485"/>
    </source>
</evidence>
<evidence type="ECO:0000256" key="4">
    <source>
        <dbReference type="ARBA" id="ARBA00022679"/>
    </source>
</evidence>
<evidence type="ECO:0000256" key="3">
    <source>
        <dbReference type="ARBA" id="ARBA00022603"/>
    </source>
</evidence>
<dbReference type="InterPro" id="IPR051198">
    <property type="entry name" value="BchE-like"/>
</dbReference>
<evidence type="ECO:0000313" key="11">
    <source>
        <dbReference type="EMBL" id="HGZ10641.1"/>
    </source>
</evidence>
<feature type="domain" description="B12-binding" evidence="9">
    <location>
        <begin position="12"/>
        <end position="144"/>
    </location>
</feature>
<comment type="caution">
    <text evidence="11">The sequence shown here is derived from an EMBL/GenBank/DDBJ whole genome shotgun (WGS) entry which is preliminary data.</text>
</comment>
<dbReference type="InterPro" id="IPR007197">
    <property type="entry name" value="rSAM"/>
</dbReference>
<dbReference type="SFLD" id="SFLDG01082">
    <property type="entry name" value="B12-binding_domain_containing"/>
    <property type="match status" value="1"/>
</dbReference>
<keyword evidence="4" id="KW-0808">Transferase</keyword>
<keyword evidence="7" id="KW-0408">Iron</keyword>
<dbReference type="PROSITE" id="PS51918">
    <property type="entry name" value="RADICAL_SAM"/>
    <property type="match status" value="1"/>
</dbReference>
<keyword evidence="3" id="KW-0489">Methyltransferase</keyword>
<dbReference type="SUPFAM" id="SSF52242">
    <property type="entry name" value="Cobalamin (vitamin B12)-binding domain"/>
    <property type="match status" value="1"/>
</dbReference>
<dbReference type="InterPro" id="IPR020612">
    <property type="entry name" value="Methylthiotransferase_CS"/>
</dbReference>
<name>A0A7C5EN34_9BACT</name>
<dbReference type="SFLD" id="SFLDG01123">
    <property type="entry name" value="methyltransferase_(Class_B)"/>
    <property type="match status" value="1"/>
</dbReference>